<evidence type="ECO:0000313" key="3">
    <source>
        <dbReference type="EMBL" id="MEJ6400960.1"/>
    </source>
</evidence>
<accession>A0ABU8SN30</accession>
<keyword evidence="1" id="KW-0560">Oxidoreductase</keyword>
<comment type="caution">
    <text evidence="3">The sequence shown here is derived from an EMBL/GenBank/DDBJ whole genome shotgun (WGS) entry which is preliminary data.</text>
</comment>
<evidence type="ECO:0000256" key="1">
    <source>
        <dbReference type="ARBA" id="ARBA00023002"/>
    </source>
</evidence>
<dbReference type="SUPFAM" id="SSF51735">
    <property type="entry name" value="NAD(P)-binding Rossmann-fold domains"/>
    <property type="match status" value="1"/>
</dbReference>
<name>A0ABU8SN30_9LACO</name>
<protein>
    <submittedName>
        <fullName evidence="3">SDR family NAD(P)-dependent oxidoreductase</fullName>
    </submittedName>
</protein>
<dbReference type="EMBL" id="JAWMWH010000003">
    <property type="protein sequence ID" value="MEJ6400960.1"/>
    <property type="molecule type" value="Genomic_DNA"/>
</dbReference>
<dbReference type="Proteomes" id="UP001370590">
    <property type="component" value="Unassembled WGS sequence"/>
</dbReference>
<organism evidence="3 4">
    <name type="scientific">Nicoliella lavandulae</name>
    <dbReference type="NCBI Taxonomy" id="3082954"/>
    <lineage>
        <taxon>Bacteria</taxon>
        <taxon>Bacillati</taxon>
        <taxon>Bacillota</taxon>
        <taxon>Bacilli</taxon>
        <taxon>Lactobacillales</taxon>
        <taxon>Lactobacillaceae</taxon>
        <taxon>Nicoliella</taxon>
    </lineage>
</organism>
<dbReference type="InterPro" id="IPR002347">
    <property type="entry name" value="SDR_fam"/>
</dbReference>
<dbReference type="Gene3D" id="3.40.50.720">
    <property type="entry name" value="NAD(P)-binding Rossmann-like Domain"/>
    <property type="match status" value="1"/>
</dbReference>
<dbReference type="InterPro" id="IPR036291">
    <property type="entry name" value="NAD(P)-bd_dom_sf"/>
</dbReference>
<evidence type="ECO:0000313" key="4">
    <source>
        <dbReference type="Proteomes" id="UP001370590"/>
    </source>
</evidence>
<dbReference type="Pfam" id="PF00106">
    <property type="entry name" value="adh_short"/>
    <property type="match status" value="1"/>
</dbReference>
<keyword evidence="4" id="KW-1185">Reference proteome</keyword>
<proteinExistence type="inferred from homology"/>
<reference evidence="3 4" key="1">
    <citation type="submission" date="2023-10" db="EMBL/GenBank/DDBJ databases">
        <title>Nicoliella lavandulae sp. nov. isolated from Lavandula angustifolia flowers.</title>
        <authorList>
            <person name="Alcantara C."/>
            <person name="Zuniga M."/>
            <person name="Landete J.M."/>
            <person name="Monedero V."/>
        </authorList>
    </citation>
    <scope>NUCLEOTIDE SEQUENCE [LARGE SCALE GENOMIC DNA]</scope>
    <source>
        <strain evidence="3 4">Es01</strain>
    </source>
</reference>
<dbReference type="PANTHER" id="PTHR43157">
    <property type="entry name" value="PHOSPHATIDYLINOSITOL-GLYCAN BIOSYNTHESIS CLASS F PROTEIN-RELATED"/>
    <property type="match status" value="1"/>
</dbReference>
<sequence length="289" mass="32157">MNRKTILITGATDGIGRTTAMRLAEMGHRVIIHGRNVSKAEATVLDIKRKSGNQNVDYLIADLFSLASVKSMALTFNSHYNHLDVLINNAGAVLDDQIRITTDHIETTLQLNVIAPLLLTELLLPSLQRSNDGRIINMASATVRIARPRMDDLSLQSIASGQQRYAISKLFVIWNTQFLAQKLKKKGINNVTVNVSHPGAVATNFGQDSDNGLINNLIYKLALRLHLMASPDAGANTNIYLATSDDVKGISGCYFNNHRKQITPPQRYYSINNQEKVWDYCQKQIQKDL</sequence>
<gene>
    <name evidence="3" type="ORF">R4146_07360</name>
</gene>
<comment type="similarity">
    <text evidence="2">Belongs to the short-chain dehydrogenases/reductases (SDR) family.</text>
</comment>
<dbReference type="PANTHER" id="PTHR43157:SF31">
    <property type="entry name" value="PHOSPHATIDYLINOSITOL-GLYCAN BIOSYNTHESIS CLASS F PROTEIN"/>
    <property type="match status" value="1"/>
</dbReference>
<dbReference type="PRINTS" id="PR00081">
    <property type="entry name" value="GDHRDH"/>
</dbReference>
<evidence type="ECO:0000256" key="2">
    <source>
        <dbReference type="RuleBase" id="RU000363"/>
    </source>
</evidence>
<dbReference type="RefSeq" id="WP_339960809.1">
    <property type="nucleotide sequence ID" value="NZ_JAWMWH010000003.1"/>
</dbReference>
<dbReference type="PRINTS" id="PR00080">
    <property type="entry name" value="SDRFAMILY"/>
</dbReference>